<evidence type="ECO:0008006" key="3">
    <source>
        <dbReference type="Google" id="ProtNLM"/>
    </source>
</evidence>
<dbReference type="SUPFAM" id="SSF52047">
    <property type="entry name" value="RNI-like"/>
    <property type="match status" value="1"/>
</dbReference>
<dbReference type="AlphaFoldDB" id="A0AAD7CDX5"/>
<evidence type="ECO:0000313" key="2">
    <source>
        <dbReference type="Proteomes" id="UP001221142"/>
    </source>
</evidence>
<sequence>MVTLLSLPPEISSIICEHVDTSLAPLCRISHSFRDQAQRIMYRSVDLRDCSMRLVKSWCLAVARNQHLADRIWALILQLPSTLEPKEAELLSRAFARCVNLKRLAVHHMPGSTPETNKQSWILEGPFHLERLFNTYFSLGNGTFAFFDQQTDIRVLSLPWAVPNTTFGDLQLPNLIALDAPLDVVCRLAEAKTGRPLERIQIHQDRLAYVLSSMSRFASTLKTFTIVREGRIIGSGTIGVVDQVLKVFPHLQHFGICEKEPQEVSLVEDSLLDRLQQFTSLITLTLHLCRWVSDFSEAMGFRSIENCTKIHELGSSILTTCATLRKATIAVKLQVAVGDEEERIACTCTKESDGSISAIFEDELEEDSFYTTIFD</sequence>
<proteinExistence type="predicted"/>
<accession>A0AAD7CDX5</accession>
<protein>
    <recommendedName>
        <fullName evidence="3">F-box domain-containing protein</fullName>
    </recommendedName>
</protein>
<dbReference type="Proteomes" id="UP001221142">
    <property type="component" value="Unassembled WGS sequence"/>
</dbReference>
<organism evidence="1 2">
    <name type="scientific">Roridomyces roridus</name>
    <dbReference type="NCBI Taxonomy" id="1738132"/>
    <lineage>
        <taxon>Eukaryota</taxon>
        <taxon>Fungi</taxon>
        <taxon>Dikarya</taxon>
        <taxon>Basidiomycota</taxon>
        <taxon>Agaricomycotina</taxon>
        <taxon>Agaricomycetes</taxon>
        <taxon>Agaricomycetidae</taxon>
        <taxon>Agaricales</taxon>
        <taxon>Marasmiineae</taxon>
        <taxon>Mycenaceae</taxon>
        <taxon>Roridomyces</taxon>
    </lineage>
</organism>
<evidence type="ECO:0000313" key="1">
    <source>
        <dbReference type="EMBL" id="KAJ7646659.1"/>
    </source>
</evidence>
<reference evidence="1" key="1">
    <citation type="submission" date="2023-03" db="EMBL/GenBank/DDBJ databases">
        <title>Massive genome expansion in bonnet fungi (Mycena s.s.) driven by repeated elements and novel gene families across ecological guilds.</title>
        <authorList>
            <consortium name="Lawrence Berkeley National Laboratory"/>
            <person name="Harder C.B."/>
            <person name="Miyauchi S."/>
            <person name="Viragh M."/>
            <person name="Kuo A."/>
            <person name="Thoen E."/>
            <person name="Andreopoulos B."/>
            <person name="Lu D."/>
            <person name="Skrede I."/>
            <person name="Drula E."/>
            <person name="Henrissat B."/>
            <person name="Morin E."/>
            <person name="Kohler A."/>
            <person name="Barry K."/>
            <person name="LaButti K."/>
            <person name="Morin E."/>
            <person name="Salamov A."/>
            <person name="Lipzen A."/>
            <person name="Mereny Z."/>
            <person name="Hegedus B."/>
            <person name="Baldrian P."/>
            <person name="Stursova M."/>
            <person name="Weitz H."/>
            <person name="Taylor A."/>
            <person name="Grigoriev I.V."/>
            <person name="Nagy L.G."/>
            <person name="Martin F."/>
            <person name="Kauserud H."/>
        </authorList>
    </citation>
    <scope>NUCLEOTIDE SEQUENCE</scope>
    <source>
        <strain evidence="1">9284</strain>
    </source>
</reference>
<name>A0AAD7CDX5_9AGAR</name>
<dbReference type="EMBL" id="JARKIF010000002">
    <property type="protein sequence ID" value="KAJ7646659.1"/>
    <property type="molecule type" value="Genomic_DNA"/>
</dbReference>
<keyword evidence="2" id="KW-1185">Reference proteome</keyword>
<comment type="caution">
    <text evidence="1">The sequence shown here is derived from an EMBL/GenBank/DDBJ whole genome shotgun (WGS) entry which is preliminary data.</text>
</comment>
<gene>
    <name evidence="1" type="ORF">FB45DRAFT_780977</name>
</gene>